<proteinExistence type="predicted"/>
<name>A0A139X4J1_9CYAN</name>
<comment type="caution">
    <text evidence="1">The sequence shown here is derived from an EMBL/GenBank/DDBJ whole genome shotgun (WGS) entry which is preliminary data.</text>
</comment>
<dbReference type="Proteomes" id="UP000076925">
    <property type="component" value="Unassembled WGS sequence"/>
</dbReference>
<organism evidence="1 2">
    <name type="scientific">Scytonema hofmannii PCC 7110</name>
    <dbReference type="NCBI Taxonomy" id="128403"/>
    <lineage>
        <taxon>Bacteria</taxon>
        <taxon>Bacillati</taxon>
        <taxon>Cyanobacteriota</taxon>
        <taxon>Cyanophyceae</taxon>
        <taxon>Nostocales</taxon>
        <taxon>Scytonemataceae</taxon>
        <taxon>Scytonema</taxon>
    </lineage>
</organism>
<dbReference type="AlphaFoldDB" id="A0A139X4J1"/>
<keyword evidence="2" id="KW-1185">Reference proteome</keyword>
<protein>
    <submittedName>
        <fullName evidence="1">Uncharacterized protein</fullName>
    </submittedName>
</protein>
<evidence type="ECO:0000313" key="1">
    <source>
        <dbReference type="EMBL" id="KYC39542.1"/>
    </source>
</evidence>
<reference evidence="1 2" key="1">
    <citation type="journal article" date="2013" name="Genome Biol. Evol.">
        <title>Genomes of Stigonematalean cyanobacteria (subsection V) and the evolution of oxygenic photosynthesis from prokaryotes to plastids.</title>
        <authorList>
            <person name="Dagan T."/>
            <person name="Roettger M."/>
            <person name="Stucken K."/>
            <person name="Landan G."/>
            <person name="Koch R."/>
            <person name="Major P."/>
            <person name="Gould S.B."/>
            <person name="Goremykin V.V."/>
            <person name="Rippka R."/>
            <person name="Tandeau de Marsac N."/>
            <person name="Gugger M."/>
            <person name="Lockhart P.J."/>
            <person name="Allen J.F."/>
            <person name="Brune I."/>
            <person name="Maus I."/>
            <person name="Puhler A."/>
            <person name="Martin W.F."/>
        </authorList>
    </citation>
    <scope>NUCLEOTIDE SEQUENCE [LARGE SCALE GENOMIC DNA]</scope>
    <source>
        <strain evidence="1 2">PCC 7110</strain>
    </source>
</reference>
<sequence>MVELGNIARQRHLDAGGHPYLSVGSLNNNDTLTKEERNEFLELANQVFNDESIANYLKKNGSWRERFTAMKESMKMVE</sequence>
<dbReference type="EMBL" id="ANNX02000035">
    <property type="protein sequence ID" value="KYC39542.1"/>
    <property type="molecule type" value="Genomic_DNA"/>
</dbReference>
<accession>A0A139X4J1</accession>
<dbReference type="OrthoDB" id="488103at2"/>
<gene>
    <name evidence="1" type="ORF">WA1_31105</name>
</gene>
<evidence type="ECO:0000313" key="2">
    <source>
        <dbReference type="Proteomes" id="UP000076925"/>
    </source>
</evidence>